<dbReference type="AlphaFoldDB" id="A0A174G987"/>
<gene>
    <name evidence="3" type="ORF">ERS852470_00194</name>
</gene>
<keyword evidence="1" id="KW-1133">Transmembrane helix</keyword>
<dbReference type="EMBL" id="CYZV01000001">
    <property type="protein sequence ID" value="CUN54950.1"/>
    <property type="molecule type" value="Genomic_DNA"/>
</dbReference>
<dbReference type="Pfam" id="PF13349">
    <property type="entry name" value="DUF4097"/>
    <property type="match status" value="1"/>
</dbReference>
<reference evidence="3 4" key="1">
    <citation type="submission" date="2015-09" db="EMBL/GenBank/DDBJ databases">
        <authorList>
            <consortium name="Pathogen Informatics"/>
        </authorList>
    </citation>
    <scope>NUCLEOTIDE SEQUENCE [LARGE SCALE GENOMIC DNA]</scope>
    <source>
        <strain evidence="3 4">2789STDY5834855</strain>
    </source>
</reference>
<keyword evidence="1" id="KW-0812">Transmembrane</keyword>
<dbReference type="PANTHER" id="PTHR34094">
    <property type="match status" value="1"/>
</dbReference>
<proteinExistence type="predicted"/>
<dbReference type="RefSeq" id="WP_055274941.1">
    <property type="nucleotide sequence ID" value="NZ_CYYT01000022.1"/>
</dbReference>
<evidence type="ECO:0000259" key="2">
    <source>
        <dbReference type="Pfam" id="PF13349"/>
    </source>
</evidence>
<evidence type="ECO:0000313" key="3">
    <source>
        <dbReference type="EMBL" id="CUN54950.1"/>
    </source>
</evidence>
<protein>
    <recommendedName>
        <fullName evidence="2">DUF4097 domain-containing protein</fullName>
    </recommendedName>
</protein>
<dbReference type="InterPro" id="IPR025164">
    <property type="entry name" value="Toastrack_DUF4097"/>
</dbReference>
<evidence type="ECO:0000313" key="4">
    <source>
        <dbReference type="Proteomes" id="UP000095558"/>
    </source>
</evidence>
<dbReference type="PANTHER" id="PTHR34094:SF1">
    <property type="entry name" value="PROTEIN FAM185A"/>
    <property type="match status" value="1"/>
</dbReference>
<keyword evidence="1" id="KW-0472">Membrane</keyword>
<evidence type="ECO:0000256" key="1">
    <source>
        <dbReference type="SAM" id="Phobius"/>
    </source>
</evidence>
<feature type="domain" description="DUF4097" evidence="2">
    <location>
        <begin position="63"/>
        <end position="240"/>
    </location>
</feature>
<name>A0A174G987_9CLOT</name>
<feature type="transmembrane region" description="Helical" evidence="1">
    <location>
        <begin position="7"/>
        <end position="26"/>
    </location>
</feature>
<organism evidence="3 4">
    <name type="scientific">Clostridium disporicum</name>
    <dbReference type="NCBI Taxonomy" id="84024"/>
    <lineage>
        <taxon>Bacteria</taxon>
        <taxon>Bacillati</taxon>
        <taxon>Bacillota</taxon>
        <taxon>Clostridia</taxon>
        <taxon>Eubacteriales</taxon>
        <taxon>Clostridiaceae</taxon>
        <taxon>Clostridium</taxon>
    </lineage>
</organism>
<sequence length="292" mass="32399">MNKKFEIITAGLVVIVVIGAIIFANVKGTLNKGKDIFDEKDITSSKWNILKEFIPNDDLVKFNIDAPNASLEIIKTDEKEIKIQCTNNDNSQYKINQKGNDIIIEKKEKLELFKWNIKGDNIKIEIPSTLIASIDADTSNGAIILNDIEANNIYMDTSNGEIIVENVNVKEDIKIDTSNGGIEVLNVSAENIILDSSNSEAILNNINGKKIKVDISNGEIKVNECRGNKVVLDTSNGEIEAYECYANNLKLDTSNAEITLENLKDKEFVIDILEVSTSNASENINAKYNNKK</sequence>
<dbReference type="Proteomes" id="UP000095558">
    <property type="component" value="Unassembled WGS sequence"/>
</dbReference>
<accession>A0A174G987</accession>